<dbReference type="AlphaFoldDB" id="A0A848M2E8"/>
<reference evidence="1 2" key="1">
    <citation type="submission" date="2020-04" db="EMBL/GenBank/DDBJ databases">
        <title>Paenibacillus algicola sp. nov., a novel marine bacterium producing alginate lyase.</title>
        <authorList>
            <person name="Huang H."/>
        </authorList>
    </citation>
    <scope>NUCLEOTIDE SEQUENCE [LARGE SCALE GENOMIC DNA]</scope>
    <source>
        <strain evidence="1 2">L7-75</strain>
    </source>
</reference>
<proteinExistence type="predicted"/>
<gene>
    <name evidence="1" type="ORF">HII30_00690</name>
</gene>
<evidence type="ECO:0008006" key="3">
    <source>
        <dbReference type="Google" id="ProtNLM"/>
    </source>
</evidence>
<accession>A0A848M2E8</accession>
<sequence>MTESNSFLSNISAPARRALEREGITSLERLSEYTEADILKLHGVGPSTMPKLRIALDEVNLSFKN</sequence>
<dbReference type="Gene3D" id="1.10.150.20">
    <property type="entry name" value="5' to 3' exonuclease, C-terminal subdomain"/>
    <property type="match status" value="1"/>
</dbReference>
<dbReference type="SUPFAM" id="SSF47789">
    <property type="entry name" value="C-terminal domain of RNA polymerase alpha subunit"/>
    <property type="match status" value="1"/>
</dbReference>
<name>A0A848M2E8_PAELE</name>
<keyword evidence="2" id="KW-1185">Reference proteome</keyword>
<comment type="caution">
    <text evidence="1">The sequence shown here is derived from an EMBL/GenBank/DDBJ whole genome shotgun (WGS) entry which is preliminary data.</text>
</comment>
<evidence type="ECO:0000313" key="1">
    <source>
        <dbReference type="EMBL" id="NMO94302.1"/>
    </source>
</evidence>
<protein>
    <recommendedName>
        <fullName evidence="3">DNA-binding protein</fullName>
    </recommendedName>
</protein>
<evidence type="ECO:0000313" key="2">
    <source>
        <dbReference type="Proteomes" id="UP000565468"/>
    </source>
</evidence>
<dbReference type="EMBL" id="JABBPN010000001">
    <property type="protein sequence ID" value="NMO94302.1"/>
    <property type="molecule type" value="Genomic_DNA"/>
</dbReference>
<dbReference type="Proteomes" id="UP000565468">
    <property type="component" value="Unassembled WGS sequence"/>
</dbReference>
<organism evidence="1 2">
    <name type="scientific">Paenibacillus lemnae</name>
    <dbReference type="NCBI Taxonomy" id="1330551"/>
    <lineage>
        <taxon>Bacteria</taxon>
        <taxon>Bacillati</taxon>
        <taxon>Bacillota</taxon>
        <taxon>Bacilli</taxon>
        <taxon>Bacillales</taxon>
        <taxon>Paenibacillaceae</taxon>
        <taxon>Paenibacillus</taxon>
    </lineage>
</organism>